<name>A0A813MV87_9BILA</name>
<dbReference type="InterPro" id="IPR012493">
    <property type="entry name" value="Renin_rcpt"/>
</dbReference>
<feature type="domain" description="Renin receptor-like C-terminal transmembrane spanning segment" evidence="3">
    <location>
        <begin position="210"/>
        <end position="280"/>
    </location>
</feature>
<dbReference type="OrthoDB" id="7866065at2759"/>
<protein>
    <recommendedName>
        <fullName evidence="3">Renin receptor-like C-terminal transmembrane spanning segment domain-containing protein</fullName>
    </recommendedName>
</protein>
<reference evidence="4" key="1">
    <citation type="submission" date="2021-02" db="EMBL/GenBank/DDBJ databases">
        <authorList>
            <person name="Nowell W R."/>
        </authorList>
    </citation>
    <scope>NUCLEOTIDE SEQUENCE</scope>
</reference>
<dbReference type="Proteomes" id="UP000663882">
    <property type="component" value="Unassembled WGS sequence"/>
</dbReference>
<dbReference type="InterPro" id="IPR056780">
    <property type="entry name" value="Renin_r_C"/>
</dbReference>
<keyword evidence="1" id="KW-1133">Transmembrane helix</keyword>
<dbReference type="Pfam" id="PF07850">
    <property type="entry name" value="Renin_r"/>
    <property type="match status" value="1"/>
</dbReference>
<evidence type="ECO:0000259" key="3">
    <source>
        <dbReference type="Pfam" id="PF07850"/>
    </source>
</evidence>
<accession>A0A813MV87</accession>
<evidence type="ECO:0000256" key="2">
    <source>
        <dbReference type="SAM" id="SignalP"/>
    </source>
</evidence>
<dbReference type="EMBL" id="CAJNOO010000001">
    <property type="protein sequence ID" value="CAF0730465.1"/>
    <property type="molecule type" value="Genomic_DNA"/>
</dbReference>
<feature type="chain" id="PRO_5032431489" description="Renin receptor-like C-terminal transmembrane spanning segment domain-containing protein" evidence="2">
    <location>
        <begin position="20"/>
        <end position="280"/>
    </location>
</feature>
<evidence type="ECO:0000313" key="5">
    <source>
        <dbReference type="Proteomes" id="UP000663882"/>
    </source>
</evidence>
<sequence length="280" mass="31584">MNFLLITIFISLLIYSIEAGQYEVHNRPNYLSLNSNKNDENSNQLTVSNFANNFATILGLSSDQTEKQEEPMFYSTRPLEIPSSTWLIHIEGLDRLSDTGTPLEDNCEFDINSLQSKLSQIGNYDILSTGSIVISSKSDLDNFEQILKDQISRLNEKASVNYIVIVCDDCQNDNAVQQLQNQLKTAIDKIIANDPQTLAMTLATKQSARIRRARETEEVSANVTIAPMYSDDYPVMFNLFFWTSLVLALIVISIVYVFLTLDPGADTIIYRMTAPRLKVD</sequence>
<dbReference type="PANTHER" id="PTHR13351:SF1">
    <property type="entry name" value="RENIN RECEPTOR"/>
    <property type="match status" value="1"/>
</dbReference>
<keyword evidence="1" id="KW-0812">Transmembrane</keyword>
<dbReference type="PANTHER" id="PTHR13351">
    <property type="entry name" value="RENIN RECEPTOR"/>
    <property type="match status" value="1"/>
</dbReference>
<dbReference type="GO" id="GO:0038023">
    <property type="term" value="F:signaling receptor activity"/>
    <property type="evidence" value="ECO:0007669"/>
    <property type="project" value="InterPro"/>
</dbReference>
<dbReference type="GO" id="GO:0009897">
    <property type="term" value="C:external side of plasma membrane"/>
    <property type="evidence" value="ECO:0007669"/>
    <property type="project" value="TreeGrafter"/>
</dbReference>
<dbReference type="AlphaFoldDB" id="A0A813MV87"/>
<comment type="caution">
    <text evidence="4">The sequence shown here is derived from an EMBL/GenBank/DDBJ whole genome shotgun (WGS) entry which is preliminary data.</text>
</comment>
<keyword evidence="1" id="KW-0472">Membrane</keyword>
<proteinExistence type="predicted"/>
<organism evidence="4 5">
    <name type="scientific">Rotaria sordida</name>
    <dbReference type="NCBI Taxonomy" id="392033"/>
    <lineage>
        <taxon>Eukaryota</taxon>
        <taxon>Metazoa</taxon>
        <taxon>Spiralia</taxon>
        <taxon>Gnathifera</taxon>
        <taxon>Rotifera</taxon>
        <taxon>Eurotatoria</taxon>
        <taxon>Bdelloidea</taxon>
        <taxon>Philodinida</taxon>
        <taxon>Philodinidae</taxon>
        <taxon>Rotaria</taxon>
    </lineage>
</organism>
<evidence type="ECO:0000256" key="1">
    <source>
        <dbReference type="SAM" id="Phobius"/>
    </source>
</evidence>
<feature type="signal peptide" evidence="2">
    <location>
        <begin position="1"/>
        <end position="19"/>
    </location>
</feature>
<evidence type="ECO:0000313" key="4">
    <source>
        <dbReference type="EMBL" id="CAF0730465.1"/>
    </source>
</evidence>
<keyword evidence="2" id="KW-0732">Signal</keyword>
<gene>
    <name evidence="4" type="ORF">RFH988_LOCUS68</name>
</gene>
<feature type="transmembrane region" description="Helical" evidence="1">
    <location>
        <begin position="239"/>
        <end position="261"/>
    </location>
</feature>